<evidence type="ECO:0000313" key="1">
    <source>
        <dbReference type="EMBL" id="KAK0605917.1"/>
    </source>
</evidence>
<keyword evidence="2" id="KW-1185">Reference proteome</keyword>
<protein>
    <submittedName>
        <fullName evidence="1">Uncharacterized protein</fullName>
    </submittedName>
</protein>
<comment type="caution">
    <text evidence="1">The sequence shown here is derived from an EMBL/GenBank/DDBJ whole genome shotgun (WGS) entry which is preliminary data.</text>
</comment>
<dbReference type="AlphaFoldDB" id="A0AA39T815"/>
<accession>A0AA39T815</accession>
<evidence type="ECO:0000313" key="2">
    <source>
        <dbReference type="Proteomes" id="UP001168877"/>
    </source>
</evidence>
<proteinExistence type="predicted"/>
<reference evidence="1" key="2">
    <citation type="submission" date="2023-06" db="EMBL/GenBank/DDBJ databases">
        <authorList>
            <person name="Swenson N.G."/>
            <person name="Wegrzyn J.L."/>
            <person name="Mcevoy S.L."/>
        </authorList>
    </citation>
    <scope>NUCLEOTIDE SEQUENCE</scope>
    <source>
        <strain evidence="1">NS2018</strain>
        <tissue evidence="1">Leaf</tissue>
    </source>
</reference>
<name>A0AA39T815_ACESA</name>
<organism evidence="1 2">
    <name type="scientific">Acer saccharum</name>
    <name type="common">Sugar maple</name>
    <dbReference type="NCBI Taxonomy" id="4024"/>
    <lineage>
        <taxon>Eukaryota</taxon>
        <taxon>Viridiplantae</taxon>
        <taxon>Streptophyta</taxon>
        <taxon>Embryophyta</taxon>
        <taxon>Tracheophyta</taxon>
        <taxon>Spermatophyta</taxon>
        <taxon>Magnoliopsida</taxon>
        <taxon>eudicotyledons</taxon>
        <taxon>Gunneridae</taxon>
        <taxon>Pentapetalae</taxon>
        <taxon>rosids</taxon>
        <taxon>malvids</taxon>
        <taxon>Sapindales</taxon>
        <taxon>Sapindaceae</taxon>
        <taxon>Hippocastanoideae</taxon>
        <taxon>Acereae</taxon>
        <taxon>Acer</taxon>
    </lineage>
</organism>
<gene>
    <name evidence="1" type="ORF">LWI29_032178</name>
</gene>
<reference evidence="1" key="1">
    <citation type="journal article" date="2022" name="Plant J.">
        <title>Strategies of tolerance reflected in two North American maple genomes.</title>
        <authorList>
            <person name="McEvoy S.L."/>
            <person name="Sezen U.U."/>
            <person name="Trouern-Trend A."/>
            <person name="McMahon S.M."/>
            <person name="Schaberg P.G."/>
            <person name="Yang J."/>
            <person name="Wegrzyn J.L."/>
            <person name="Swenson N.G."/>
        </authorList>
    </citation>
    <scope>NUCLEOTIDE SEQUENCE</scope>
    <source>
        <strain evidence="1">NS2018</strain>
    </source>
</reference>
<dbReference type="Proteomes" id="UP001168877">
    <property type="component" value="Unassembled WGS sequence"/>
</dbReference>
<dbReference type="EMBL" id="JAUESC010000002">
    <property type="protein sequence ID" value="KAK0605917.1"/>
    <property type="molecule type" value="Genomic_DNA"/>
</dbReference>
<sequence length="107" mass="11598">MIPYCILHCHLIGSFKASTLLILDSDEFKQRSILSTSFVAVVLLLEIKAQKGPRATKLTSFSYLHIFLDSPTSSTQTVSAVTCIICAPPYKGHTQAAFLVAPWIAGG</sequence>